<organism evidence="2 3">
    <name type="scientific">Protopolystoma xenopodis</name>
    <dbReference type="NCBI Taxonomy" id="117903"/>
    <lineage>
        <taxon>Eukaryota</taxon>
        <taxon>Metazoa</taxon>
        <taxon>Spiralia</taxon>
        <taxon>Lophotrochozoa</taxon>
        <taxon>Platyhelminthes</taxon>
        <taxon>Monogenea</taxon>
        <taxon>Polyopisthocotylea</taxon>
        <taxon>Polystomatidea</taxon>
        <taxon>Polystomatidae</taxon>
        <taxon>Protopolystoma</taxon>
    </lineage>
</organism>
<evidence type="ECO:0000313" key="3">
    <source>
        <dbReference type="Proteomes" id="UP000784294"/>
    </source>
</evidence>
<protein>
    <submittedName>
        <fullName evidence="2">Uncharacterized protein</fullName>
    </submittedName>
</protein>
<reference evidence="2" key="1">
    <citation type="submission" date="2018-11" db="EMBL/GenBank/DDBJ databases">
        <authorList>
            <consortium name="Pathogen Informatics"/>
        </authorList>
    </citation>
    <scope>NUCLEOTIDE SEQUENCE</scope>
</reference>
<feature type="compositionally biased region" description="Basic and acidic residues" evidence="1">
    <location>
        <begin position="19"/>
        <end position="28"/>
    </location>
</feature>
<keyword evidence="3" id="KW-1185">Reference proteome</keyword>
<proteinExistence type="predicted"/>
<evidence type="ECO:0000256" key="1">
    <source>
        <dbReference type="SAM" id="MobiDB-lite"/>
    </source>
</evidence>
<feature type="compositionally biased region" description="Low complexity" evidence="1">
    <location>
        <begin position="99"/>
        <end position="113"/>
    </location>
</feature>
<gene>
    <name evidence="2" type="ORF">PXEA_LOCUS25889</name>
</gene>
<sequence length="305" mass="33039">MRPYFDQMSTGKTTVAETTKGRNDRESGPNKLSADYFCLNCQPQSRASRRFLCASKQLRQTGWARSFAHTQSAGSRRSSGAPPTFGLDYASLRRPSPTPTSSASGATAAPASPVRGDESRTRQPQAGQHVQREQKPEPQLLYYQPLHPQSYASLQSPQHSYGPNQPFIQHHQAGIYARPKEGGSSRVEACQLGALSSVSFQPTIRTPQDVAIRPDAKQPIKQPSENQRQHSYHHASHGLQGLLPSHIHAATGGDSNSRRLPKIGGSMPSWSPSSSHHTASKQMHLMPTAKTADTASTSLAGGCVN</sequence>
<accession>A0A448XAR5</accession>
<feature type="compositionally biased region" description="Low complexity" evidence="1">
    <location>
        <begin position="266"/>
        <end position="275"/>
    </location>
</feature>
<name>A0A448XAR5_9PLAT</name>
<feature type="region of interest" description="Disordered" evidence="1">
    <location>
        <begin position="1"/>
        <end position="33"/>
    </location>
</feature>
<dbReference type="Proteomes" id="UP000784294">
    <property type="component" value="Unassembled WGS sequence"/>
</dbReference>
<feature type="compositionally biased region" description="Polar residues" evidence="1">
    <location>
        <begin position="7"/>
        <end position="17"/>
    </location>
</feature>
<evidence type="ECO:0000313" key="2">
    <source>
        <dbReference type="EMBL" id="VEL32449.1"/>
    </source>
</evidence>
<dbReference type="AlphaFoldDB" id="A0A448XAR5"/>
<feature type="compositionally biased region" description="Polar residues" evidence="1">
    <location>
        <begin position="69"/>
        <end position="78"/>
    </location>
</feature>
<feature type="region of interest" description="Disordered" evidence="1">
    <location>
        <begin position="69"/>
        <end position="137"/>
    </location>
</feature>
<dbReference type="EMBL" id="CAAALY010244198">
    <property type="protein sequence ID" value="VEL32449.1"/>
    <property type="molecule type" value="Genomic_DNA"/>
</dbReference>
<comment type="caution">
    <text evidence="2">The sequence shown here is derived from an EMBL/GenBank/DDBJ whole genome shotgun (WGS) entry which is preliminary data.</text>
</comment>
<feature type="region of interest" description="Disordered" evidence="1">
    <location>
        <begin position="245"/>
        <end position="305"/>
    </location>
</feature>